<comment type="caution">
    <text evidence="1">Lacks conserved residue(s) required for the propagation of feature annotation.</text>
</comment>
<evidence type="ECO:0000256" key="1">
    <source>
        <dbReference type="PROSITE-ProRule" id="PRU01005"/>
    </source>
</evidence>
<evidence type="ECO:0000313" key="4">
    <source>
        <dbReference type="Proteomes" id="UP000887540"/>
    </source>
</evidence>
<dbReference type="PANTHER" id="PTHR46707:SF1">
    <property type="entry name" value="COEXPRESSED WITH POLYCYSTINS-RELATED"/>
    <property type="match status" value="1"/>
</dbReference>
<accession>A0A914CJ24</accession>
<dbReference type="Pfam" id="PF01549">
    <property type="entry name" value="ShK"/>
    <property type="match status" value="2"/>
</dbReference>
<feature type="region of interest" description="Disordered" evidence="2">
    <location>
        <begin position="144"/>
        <end position="213"/>
    </location>
</feature>
<sequence length="213" mass="21273">MWLAVTHKQLSNCALTCNIGSCNPQTTCNGTSTTASPGTLPVNGPCQDTNTLCSNWIANGFCQNNFYNCSYKASTCGASCNIQACSPYAACSGNTGCSDISPRCSAWAKTGFCQNPYYNQTYLCSYCPKTCGLCNVCPTTTTTTTTTATTTTTPGPAGSTTTTSPGPAGSTTTTSPGPAGSTTTTSPGPAGSTTTTSPGPAGSTTTTSPGPAG</sequence>
<dbReference type="SMART" id="SM00254">
    <property type="entry name" value="ShKT"/>
    <property type="match status" value="2"/>
</dbReference>
<dbReference type="Proteomes" id="UP000887540">
    <property type="component" value="Unplaced"/>
</dbReference>
<protein>
    <submittedName>
        <fullName evidence="5">ShKT domain-containing protein</fullName>
    </submittedName>
</protein>
<feature type="domain" description="ShKT" evidence="3">
    <location>
        <begin position="46"/>
        <end position="85"/>
    </location>
</feature>
<dbReference type="InterPro" id="IPR003582">
    <property type="entry name" value="ShKT_dom"/>
</dbReference>
<evidence type="ECO:0000259" key="3">
    <source>
        <dbReference type="PROSITE" id="PS51670"/>
    </source>
</evidence>
<dbReference type="AlphaFoldDB" id="A0A914CJ24"/>
<feature type="domain" description="ShKT" evidence="3">
    <location>
        <begin position="97"/>
        <end position="134"/>
    </location>
</feature>
<evidence type="ECO:0000313" key="5">
    <source>
        <dbReference type="WBParaSite" id="ACRNAN_scaffold11351.g7648.t1"/>
    </source>
</evidence>
<dbReference type="PANTHER" id="PTHR46707">
    <property type="entry name" value="PROTEIN CBG07468"/>
    <property type="match status" value="1"/>
</dbReference>
<keyword evidence="4" id="KW-1185">Reference proteome</keyword>
<evidence type="ECO:0000256" key="2">
    <source>
        <dbReference type="SAM" id="MobiDB-lite"/>
    </source>
</evidence>
<proteinExistence type="predicted"/>
<dbReference type="Gene3D" id="1.10.10.1940">
    <property type="match status" value="1"/>
</dbReference>
<organism evidence="4 5">
    <name type="scientific">Acrobeloides nanus</name>
    <dbReference type="NCBI Taxonomy" id="290746"/>
    <lineage>
        <taxon>Eukaryota</taxon>
        <taxon>Metazoa</taxon>
        <taxon>Ecdysozoa</taxon>
        <taxon>Nematoda</taxon>
        <taxon>Chromadorea</taxon>
        <taxon>Rhabditida</taxon>
        <taxon>Tylenchina</taxon>
        <taxon>Cephalobomorpha</taxon>
        <taxon>Cephaloboidea</taxon>
        <taxon>Cephalobidae</taxon>
        <taxon>Acrobeloides</taxon>
    </lineage>
</organism>
<reference evidence="5" key="1">
    <citation type="submission" date="2022-11" db="UniProtKB">
        <authorList>
            <consortium name="WormBaseParasite"/>
        </authorList>
    </citation>
    <scope>IDENTIFICATION</scope>
</reference>
<dbReference type="PROSITE" id="PS51670">
    <property type="entry name" value="SHKT"/>
    <property type="match status" value="2"/>
</dbReference>
<name>A0A914CJ24_9BILA</name>
<dbReference type="WBParaSite" id="ACRNAN_scaffold11351.g7648.t1">
    <property type="protein sequence ID" value="ACRNAN_scaffold11351.g7648.t1"/>
    <property type="gene ID" value="ACRNAN_scaffold11351.g7648"/>
</dbReference>